<evidence type="ECO:0000313" key="2">
    <source>
        <dbReference type="Proteomes" id="UP000765509"/>
    </source>
</evidence>
<name>A0A9Q3CQ49_9BASI</name>
<gene>
    <name evidence="1" type="ORF">O181_026815</name>
</gene>
<proteinExistence type="predicted"/>
<reference evidence="1" key="1">
    <citation type="submission" date="2021-03" db="EMBL/GenBank/DDBJ databases">
        <title>Draft genome sequence of rust myrtle Austropuccinia psidii MF-1, a brazilian biotype.</title>
        <authorList>
            <person name="Quecine M.C."/>
            <person name="Pachon D.M.R."/>
            <person name="Bonatelli M.L."/>
            <person name="Correr F.H."/>
            <person name="Franceschini L.M."/>
            <person name="Leite T.F."/>
            <person name="Margarido G.R.A."/>
            <person name="Almeida C.A."/>
            <person name="Ferrarezi J.A."/>
            <person name="Labate C.A."/>
        </authorList>
    </citation>
    <scope>NUCLEOTIDE SEQUENCE</scope>
    <source>
        <strain evidence="1">MF-1</strain>
    </source>
</reference>
<organism evidence="1 2">
    <name type="scientific">Austropuccinia psidii MF-1</name>
    <dbReference type="NCBI Taxonomy" id="1389203"/>
    <lineage>
        <taxon>Eukaryota</taxon>
        <taxon>Fungi</taxon>
        <taxon>Dikarya</taxon>
        <taxon>Basidiomycota</taxon>
        <taxon>Pucciniomycotina</taxon>
        <taxon>Pucciniomycetes</taxon>
        <taxon>Pucciniales</taxon>
        <taxon>Sphaerophragmiaceae</taxon>
        <taxon>Austropuccinia</taxon>
    </lineage>
</organism>
<comment type="caution">
    <text evidence="1">The sequence shown here is derived from an EMBL/GenBank/DDBJ whole genome shotgun (WGS) entry which is preliminary data.</text>
</comment>
<dbReference type="EMBL" id="AVOT02008968">
    <property type="protein sequence ID" value="MBW0487100.1"/>
    <property type="molecule type" value="Genomic_DNA"/>
</dbReference>
<accession>A0A9Q3CQ49</accession>
<keyword evidence="2" id="KW-1185">Reference proteome</keyword>
<sequence>MEAPGQILRQLSAIDFTSHRTCLCTGTALQMRLQHCPPISALTTSYPSAPPPHLLLGLQSLRSCGAFMSCLRCPPHTGSILKASYDPYAPEAPSR</sequence>
<protein>
    <submittedName>
        <fullName evidence="1">Uncharacterized protein</fullName>
    </submittedName>
</protein>
<dbReference type="AlphaFoldDB" id="A0A9Q3CQ49"/>
<dbReference type="Proteomes" id="UP000765509">
    <property type="component" value="Unassembled WGS sequence"/>
</dbReference>
<evidence type="ECO:0000313" key="1">
    <source>
        <dbReference type="EMBL" id="MBW0487100.1"/>
    </source>
</evidence>